<evidence type="ECO:0000313" key="1">
    <source>
        <dbReference type="EMBL" id="KAF8000150.1"/>
    </source>
</evidence>
<accession>A0A8H7LA85</accession>
<protein>
    <submittedName>
        <fullName evidence="1">Uncharacterized protein</fullName>
    </submittedName>
</protein>
<gene>
    <name evidence="1" type="ORF">HF325_005079</name>
</gene>
<dbReference type="Proteomes" id="UP000649328">
    <property type="component" value="Unassembled WGS sequence"/>
</dbReference>
<organism evidence="1 2">
    <name type="scientific">Metschnikowia pulcherrima</name>
    <dbReference type="NCBI Taxonomy" id="27326"/>
    <lineage>
        <taxon>Eukaryota</taxon>
        <taxon>Fungi</taxon>
        <taxon>Dikarya</taxon>
        <taxon>Ascomycota</taxon>
        <taxon>Saccharomycotina</taxon>
        <taxon>Pichiomycetes</taxon>
        <taxon>Metschnikowiaceae</taxon>
        <taxon>Metschnikowia</taxon>
    </lineage>
</organism>
<sequence>MFSADAVKCVQAGPRQEAGAADQRVTKQTLKYKLYGIGNHLYHLDRYFSEEIDFGAKQTVFTGFIDHIFFTRKSCQWGSVWRDTFIARLTQTPLSQLKQSGAKMHLRYYHRQDQYTSDLGLYAKLALLQLSISNGFDQSNQVTNCSTHDDVVAVAQGVQSTAVFLIQLRTGRKF</sequence>
<dbReference type="AlphaFoldDB" id="A0A8H7LA85"/>
<comment type="caution">
    <text evidence="1">The sequence shown here is derived from an EMBL/GenBank/DDBJ whole genome shotgun (WGS) entry which is preliminary data.</text>
</comment>
<evidence type="ECO:0000313" key="2">
    <source>
        <dbReference type="Proteomes" id="UP000649328"/>
    </source>
</evidence>
<name>A0A8H7LA85_9ASCO</name>
<keyword evidence="2" id="KW-1185">Reference proteome</keyword>
<dbReference type="EMBL" id="JACBPP010000007">
    <property type="protein sequence ID" value="KAF8000150.1"/>
    <property type="molecule type" value="Genomic_DNA"/>
</dbReference>
<proteinExistence type="predicted"/>
<reference evidence="1" key="1">
    <citation type="submission" date="2020-10" db="EMBL/GenBank/DDBJ databases">
        <title>The Whole-Genome Sequence of Metschnikowia persimmonesis, a Novel Endophytic Yeast Species Isolated from Medicinal Plant Diospyros kaki Thumb.</title>
        <authorList>
            <person name="Rahmat E."/>
            <person name="Kang Y."/>
        </authorList>
    </citation>
    <scope>NUCLEOTIDE SEQUENCE</scope>
    <source>
        <strain evidence="1">KIOM G15050</strain>
    </source>
</reference>